<evidence type="ECO:0000313" key="1">
    <source>
        <dbReference type="EMBL" id="KAJ0096161.1"/>
    </source>
</evidence>
<reference evidence="2" key="1">
    <citation type="journal article" date="2023" name="G3 (Bethesda)">
        <title>Genome assembly and association tests identify interacting loci associated with vigor, precocity, and sex in interspecific pistachio rootstocks.</title>
        <authorList>
            <person name="Palmer W."/>
            <person name="Jacygrad E."/>
            <person name="Sagayaradj S."/>
            <person name="Cavanaugh K."/>
            <person name="Han R."/>
            <person name="Bertier L."/>
            <person name="Beede B."/>
            <person name="Kafkas S."/>
            <person name="Golino D."/>
            <person name="Preece J."/>
            <person name="Michelmore R."/>
        </authorList>
    </citation>
    <scope>NUCLEOTIDE SEQUENCE [LARGE SCALE GENOMIC DNA]</scope>
</reference>
<proteinExistence type="predicted"/>
<accession>A0ACC1BB18</accession>
<sequence>MLMHNGVELTNPDVYYSDWLIVHGIPEVLVVPKGQEKMAADQPASSKIHEQSNAPD</sequence>
<protein>
    <submittedName>
        <fullName evidence="1">Uncharacterized protein</fullName>
    </submittedName>
</protein>
<gene>
    <name evidence="1" type="ORF">Patl1_15246</name>
</gene>
<organism evidence="1 2">
    <name type="scientific">Pistacia atlantica</name>
    <dbReference type="NCBI Taxonomy" id="434234"/>
    <lineage>
        <taxon>Eukaryota</taxon>
        <taxon>Viridiplantae</taxon>
        <taxon>Streptophyta</taxon>
        <taxon>Embryophyta</taxon>
        <taxon>Tracheophyta</taxon>
        <taxon>Spermatophyta</taxon>
        <taxon>Magnoliopsida</taxon>
        <taxon>eudicotyledons</taxon>
        <taxon>Gunneridae</taxon>
        <taxon>Pentapetalae</taxon>
        <taxon>rosids</taxon>
        <taxon>malvids</taxon>
        <taxon>Sapindales</taxon>
        <taxon>Anacardiaceae</taxon>
        <taxon>Pistacia</taxon>
    </lineage>
</organism>
<dbReference type="Proteomes" id="UP001164250">
    <property type="component" value="Chromosome 6"/>
</dbReference>
<keyword evidence="2" id="KW-1185">Reference proteome</keyword>
<comment type="caution">
    <text evidence="1">The sequence shown here is derived from an EMBL/GenBank/DDBJ whole genome shotgun (WGS) entry which is preliminary data.</text>
</comment>
<name>A0ACC1BB18_9ROSI</name>
<dbReference type="EMBL" id="CM047902">
    <property type="protein sequence ID" value="KAJ0096161.1"/>
    <property type="molecule type" value="Genomic_DNA"/>
</dbReference>
<evidence type="ECO:0000313" key="2">
    <source>
        <dbReference type="Proteomes" id="UP001164250"/>
    </source>
</evidence>